<dbReference type="InterPro" id="IPR036921">
    <property type="entry name" value="PurM-like_N_sf"/>
</dbReference>
<dbReference type="GO" id="GO:0016491">
    <property type="term" value="F:oxidoreductase activity"/>
    <property type="evidence" value="ECO:0007669"/>
    <property type="project" value="InterPro"/>
</dbReference>
<dbReference type="InterPro" id="IPR004536">
    <property type="entry name" value="SPS/SelD"/>
</dbReference>
<dbReference type="STRING" id="94643.A0A2A9MIH6"/>
<dbReference type="PANTHER" id="PTHR10256">
    <property type="entry name" value="SELENIDE, WATER DIKINASE"/>
    <property type="match status" value="1"/>
</dbReference>
<proteinExistence type="predicted"/>
<dbReference type="KEGG" id="bbes:BESB_057120"/>
<evidence type="ECO:0000259" key="9">
    <source>
        <dbReference type="Pfam" id="PF02769"/>
    </source>
</evidence>
<dbReference type="Pfam" id="PF07992">
    <property type="entry name" value="Pyr_redox_2"/>
    <property type="match status" value="1"/>
</dbReference>
<keyword evidence="3 11" id="KW-0418">Kinase</keyword>
<gene>
    <name evidence="11" type="ORF">BESB_057120</name>
</gene>
<keyword evidence="1" id="KW-0808">Transferase</keyword>
<dbReference type="Gene3D" id="3.90.650.10">
    <property type="entry name" value="PurM-like C-terminal domain"/>
    <property type="match status" value="1"/>
</dbReference>
<feature type="region of interest" description="Disordered" evidence="7">
    <location>
        <begin position="878"/>
        <end position="929"/>
    </location>
</feature>
<keyword evidence="2" id="KW-0547">Nucleotide-binding</keyword>
<feature type="region of interest" description="Disordered" evidence="7">
    <location>
        <begin position="188"/>
        <end position="213"/>
    </location>
</feature>
<dbReference type="InterPro" id="IPR010918">
    <property type="entry name" value="PurM-like_C_dom"/>
</dbReference>
<dbReference type="GO" id="GO:0004756">
    <property type="term" value="F:selenide, water dikinase activity"/>
    <property type="evidence" value="ECO:0007669"/>
    <property type="project" value="TreeGrafter"/>
</dbReference>
<feature type="domain" description="PurM-like C-terminal" evidence="9">
    <location>
        <begin position="962"/>
        <end position="1035"/>
    </location>
</feature>
<dbReference type="SUPFAM" id="SSF51905">
    <property type="entry name" value="FAD/NAD(P)-binding domain"/>
    <property type="match status" value="2"/>
</dbReference>
<feature type="region of interest" description="Disordered" evidence="7">
    <location>
        <begin position="511"/>
        <end position="543"/>
    </location>
</feature>
<feature type="compositionally biased region" description="Low complexity" evidence="7">
    <location>
        <begin position="1065"/>
        <end position="1079"/>
    </location>
</feature>
<dbReference type="EMBL" id="NWUJ01000004">
    <property type="protein sequence ID" value="PFH36061.1"/>
    <property type="molecule type" value="Genomic_DNA"/>
</dbReference>
<dbReference type="InterPro" id="IPR036188">
    <property type="entry name" value="FAD/NAD-bd_sf"/>
</dbReference>
<name>A0A2A9MIH6_BESBE</name>
<evidence type="ECO:0000256" key="5">
    <source>
        <dbReference type="ARBA" id="ARBA00023266"/>
    </source>
</evidence>
<dbReference type="GO" id="GO:0005524">
    <property type="term" value="F:ATP binding"/>
    <property type="evidence" value="ECO:0007669"/>
    <property type="project" value="UniProtKB-KW"/>
</dbReference>
<protein>
    <submittedName>
        <fullName evidence="11">Selenide, water dikinase</fullName>
    </submittedName>
</protein>
<sequence>MNLFKGKAAGGACQTIAQDLVLIGGGHAHIFLLKQWEERPVRRVRLTLVAPEIDTPYSPMVPGFVSGAYSWDQCQVDLVRLCQKANARFVRASAIGVDREKQVIFCDDGRPPLRYDILSIDTGSAPTVPVSVEADSVEGAAAPLSPFPAGVAPVKPVEQFCERWQAALKRIEAAAAAAWSRELCAPPGSAAEGEKRLENDAESQAPQQDGEAGETRADAVACRVFNVVLVGAGAVAVELAFAMQVAVQAKLELMKAEAALEVKKEDNSEACEQVRQQRASQDKLFRVDFHILAKSETLLPECAPAIQKRVARLLDERGIATHLNCEASSVAVQRAAVADSEQNAENLEEDGGKAVAGAEKTQKAVTCADGRVFAFDECFWCCDAAPQPWLVNTGLELTLDGFLAVDSTLRSVNTPNVFAAGDVAEIVGAPAPKPGAFSARAGPPLNTNLRRVLADGEGARLSAWTPAKLEVPFIDCGNGYAVGLKGGIAFEGALAWNVKSREDLAWMNSLQEDLSPPSAPPSAAPSKAPSASLSKASIGSSGGSQSWLGRFFSAGGSRAATSAVARKESQTGGATPSPPPKGSLLALLSRVKDDAKSAEKPEEEDEKMSKACELLLQYVREQKQAAEKANTKAGCKGGAGAASGGRAPAPKRRCGGCGAKVPSTVLRHAMQELQRDDAFQNRQHELLLQRLRGEKAADQPAGLEGPLALKSFRDLSLPALQQRIDREGGFFPPLFSRKEVLLGLEDADDGCIFAARPLNSQLDHDDGKEPEPLLVQTVDFFKVFYDDSFVMGRIAATHALSDCYAMGAEPLVALLTAVVPYSSESVMANNLLQLLGGCCSVLARENCQLAGGHSAQGRDACAGLTVTGRLAFRKLTEKPVEGASEGSGKPKAASRKAKKAATSADGGEGAEAQAAEAEDGEGKAPETSVDAEELERAAFLASPRCLDGLRYLSKGTALAKGGDVLILTKPLGIGFIMAGHMEGKARGRWVMGALDLMQVSNRAAAEIFMDFGAVACTDITGFGVLGHLLEMLRACRKDRVKAMEMVAARRAEVAAGPKACENQPEGTETSEADASSSSSTACNGKFQSLVCARLSLSSLPVLEGAAELMELGVHSSLFPYNARYFDAVSLKTMDTADASDSAAAAQAVPAVLPAKLPLIFDPQTSGGLLAAVPADRAEECVRRLREEGGYPSAVAIGSLFERQTFVPCTQKGASQATQPWENVVAAVECLF</sequence>
<dbReference type="OrthoDB" id="409395at2759"/>
<dbReference type="SUPFAM" id="SSF55326">
    <property type="entry name" value="PurM N-terminal domain-like"/>
    <property type="match status" value="1"/>
</dbReference>
<keyword evidence="12" id="KW-1185">Reference proteome</keyword>
<dbReference type="Gene3D" id="3.50.50.100">
    <property type="match status" value="2"/>
</dbReference>
<dbReference type="AlphaFoldDB" id="A0A2A9MIH6"/>
<dbReference type="InterPro" id="IPR016188">
    <property type="entry name" value="PurM-like_N"/>
</dbReference>
<feature type="domain" description="PurM-like N-terminal" evidence="8">
    <location>
        <begin position="774"/>
        <end position="869"/>
    </location>
</feature>
<dbReference type="VEuPathDB" id="ToxoDB:BESB_057120"/>
<evidence type="ECO:0000256" key="2">
    <source>
        <dbReference type="ARBA" id="ARBA00022741"/>
    </source>
</evidence>
<dbReference type="Pfam" id="PF00586">
    <property type="entry name" value="AIRS"/>
    <property type="match status" value="1"/>
</dbReference>
<feature type="region of interest" description="Disordered" evidence="7">
    <location>
        <begin position="633"/>
        <end position="654"/>
    </location>
</feature>
<dbReference type="PANTHER" id="PTHR10256:SF0">
    <property type="entry name" value="INACTIVE SELENIDE, WATER DIKINASE-LIKE PROTEIN-RELATED"/>
    <property type="match status" value="1"/>
</dbReference>
<dbReference type="GeneID" id="40310641"/>
<feature type="domain" description="FAD/NAD(P)-binding" evidence="10">
    <location>
        <begin position="225"/>
        <end position="424"/>
    </location>
</feature>
<dbReference type="SUPFAM" id="SSF56042">
    <property type="entry name" value="PurM C-terminal domain-like"/>
    <property type="match status" value="2"/>
</dbReference>
<organism evidence="11 12">
    <name type="scientific">Besnoitia besnoiti</name>
    <name type="common">Apicomplexan protozoan</name>
    <dbReference type="NCBI Taxonomy" id="94643"/>
    <lineage>
        <taxon>Eukaryota</taxon>
        <taxon>Sar</taxon>
        <taxon>Alveolata</taxon>
        <taxon>Apicomplexa</taxon>
        <taxon>Conoidasida</taxon>
        <taxon>Coccidia</taxon>
        <taxon>Eucoccidiorida</taxon>
        <taxon>Eimeriorina</taxon>
        <taxon>Sarcocystidae</taxon>
        <taxon>Besnoitia</taxon>
    </lineage>
</organism>
<keyword evidence="6" id="KW-0175">Coiled coil</keyword>
<dbReference type="GO" id="GO:0016260">
    <property type="term" value="P:selenocysteine biosynthetic process"/>
    <property type="evidence" value="ECO:0007669"/>
    <property type="project" value="TreeGrafter"/>
</dbReference>
<keyword evidence="4" id="KW-0067">ATP-binding</keyword>
<feature type="compositionally biased region" description="Low complexity" evidence="7">
    <location>
        <begin position="900"/>
        <end position="915"/>
    </location>
</feature>
<accession>A0A2A9MIH6</accession>
<evidence type="ECO:0000256" key="6">
    <source>
        <dbReference type="SAM" id="Coils"/>
    </source>
</evidence>
<dbReference type="Gene3D" id="3.30.1330.10">
    <property type="entry name" value="PurM-like, N-terminal domain"/>
    <property type="match status" value="1"/>
</dbReference>
<evidence type="ECO:0000259" key="8">
    <source>
        <dbReference type="Pfam" id="PF00586"/>
    </source>
</evidence>
<dbReference type="Pfam" id="PF02769">
    <property type="entry name" value="AIRS_C"/>
    <property type="match status" value="1"/>
</dbReference>
<evidence type="ECO:0000256" key="7">
    <source>
        <dbReference type="SAM" id="MobiDB-lite"/>
    </source>
</evidence>
<dbReference type="GO" id="GO:0005737">
    <property type="term" value="C:cytoplasm"/>
    <property type="evidence" value="ECO:0007669"/>
    <property type="project" value="TreeGrafter"/>
</dbReference>
<feature type="region of interest" description="Disordered" evidence="7">
    <location>
        <begin position="1056"/>
        <end position="1079"/>
    </location>
</feature>
<keyword evidence="5" id="KW-0711">Selenium</keyword>
<evidence type="ECO:0000256" key="3">
    <source>
        <dbReference type="ARBA" id="ARBA00022777"/>
    </source>
</evidence>
<dbReference type="InterPro" id="IPR023753">
    <property type="entry name" value="FAD/NAD-binding_dom"/>
</dbReference>
<feature type="compositionally biased region" description="Low complexity" evidence="7">
    <location>
        <begin position="524"/>
        <end position="543"/>
    </location>
</feature>
<feature type="region of interest" description="Disordered" evidence="7">
    <location>
        <begin position="562"/>
        <end position="584"/>
    </location>
</feature>
<evidence type="ECO:0000256" key="4">
    <source>
        <dbReference type="ARBA" id="ARBA00022840"/>
    </source>
</evidence>
<evidence type="ECO:0000313" key="12">
    <source>
        <dbReference type="Proteomes" id="UP000224006"/>
    </source>
</evidence>
<reference evidence="11 12" key="1">
    <citation type="submission" date="2017-09" db="EMBL/GenBank/DDBJ databases">
        <title>Genome sequencing of Besnoitia besnoiti strain Bb-Ger1.</title>
        <authorList>
            <person name="Schares G."/>
            <person name="Venepally P."/>
            <person name="Lorenzi H.A."/>
        </authorList>
    </citation>
    <scope>NUCLEOTIDE SEQUENCE [LARGE SCALE GENOMIC DNA]</scope>
    <source>
        <strain evidence="11 12">Bb-Ger1</strain>
    </source>
</reference>
<evidence type="ECO:0000256" key="1">
    <source>
        <dbReference type="ARBA" id="ARBA00022679"/>
    </source>
</evidence>
<comment type="caution">
    <text evidence="11">The sequence shown here is derived from an EMBL/GenBank/DDBJ whole genome shotgun (WGS) entry which is preliminary data.</text>
</comment>
<feature type="coiled-coil region" evidence="6">
    <location>
        <begin position="246"/>
        <end position="273"/>
    </location>
</feature>
<dbReference type="RefSeq" id="XP_029220070.1">
    <property type="nucleotide sequence ID" value="XM_029364147.1"/>
</dbReference>
<evidence type="ECO:0000259" key="10">
    <source>
        <dbReference type="Pfam" id="PF07992"/>
    </source>
</evidence>
<dbReference type="Proteomes" id="UP000224006">
    <property type="component" value="Chromosome IV"/>
</dbReference>
<dbReference type="InterPro" id="IPR036676">
    <property type="entry name" value="PurM-like_C_sf"/>
</dbReference>
<evidence type="ECO:0000313" key="11">
    <source>
        <dbReference type="EMBL" id="PFH36061.1"/>
    </source>
</evidence>